<dbReference type="InterPro" id="IPR041664">
    <property type="entry name" value="AAA_16"/>
</dbReference>
<comment type="caution">
    <text evidence="7">The sequence shown here is derived from an EMBL/GenBank/DDBJ whole genome shotgun (WGS) entry which is preliminary data.</text>
</comment>
<protein>
    <submittedName>
        <fullName evidence="7">BTAD domain-containing putative transcriptional regulator</fullName>
    </submittedName>
</protein>
<reference evidence="7 8" key="1">
    <citation type="submission" date="2023-11" db="EMBL/GenBank/DDBJ databases">
        <title>Lentzea sokolovensis, sp. nov., Lentzea kristufkii, sp. nov., and Lentzea miocenensis, sp. nov., rare actinobacteria from Sokolov Coal Basin, Miocene lacustrine sediment, Czech Republic.</title>
        <authorList>
            <person name="Lara A."/>
            <person name="Kotroba L."/>
            <person name="Nouioui I."/>
            <person name="Neumann-Schaal M."/>
            <person name="Mast Y."/>
            <person name="Chronakova A."/>
        </authorList>
    </citation>
    <scope>NUCLEOTIDE SEQUENCE [LARGE SCALE GENOMIC DNA]</scope>
    <source>
        <strain evidence="7 8">BCCO 10_0061</strain>
    </source>
</reference>
<dbReference type="PANTHER" id="PTHR35807:SF1">
    <property type="entry name" value="TRANSCRIPTIONAL REGULATOR REDD"/>
    <property type="match status" value="1"/>
</dbReference>
<dbReference type="CDD" id="cd15831">
    <property type="entry name" value="BTAD"/>
    <property type="match status" value="1"/>
</dbReference>
<keyword evidence="8" id="KW-1185">Reference proteome</keyword>
<feature type="domain" description="OmpR/PhoB-type" evidence="5">
    <location>
        <begin position="19"/>
        <end position="87"/>
    </location>
</feature>
<organism evidence="7 8">
    <name type="scientific">Lentzea sokolovensis</name>
    <dbReference type="NCBI Taxonomy" id="3095429"/>
    <lineage>
        <taxon>Bacteria</taxon>
        <taxon>Bacillati</taxon>
        <taxon>Actinomycetota</taxon>
        <taxon>Actinomycetes</taxon>
        <taxon>Pseudonocardiales</taxon>
        <taxon>Pseudonocardiaceae</taxon>
        <taxon>Lentzea</taxon>
    </lineage>
</organism>
<gene>
    <name evidence="7" type="ORF">SK854_43755</name>
</gene>
<evidence type="ECO:0000256" key="2">
    <source>
        <dbReference type="ARBA" id="ARBA00023015"/>
    </source>
</evidence>
<dbReference type="Pfam" id="PF03704">
    <property type="entry name" value="BTAD"/>
    <property type="match status" value="1"/>
</dbReference>
<dbReference type="InterPro" id="IPR001867">
    <property type="entry name" value="OmpR/PhoB-type_DNA-bd"/>
</dbReference>
<dbReference type="InterPro" id="IPR051677">
    <property type="entry name" value="AfsR-DnrI-RedD_regulator"/>
</dbReference>
<evidence type="ECO:0000259" key="6">
    <source>
        <dbReference type="SMART" id="SM01043"/>
    </source>
</evidence>
<dbReference type="InterPro" id="IPR016032">
    <property type="entry name" value="Sig_transdc_resp-reg_C-effctor"/>
</dbReference>
<dbReference type="Gene3D" id="3.30.70.1230">
    <property type="entry name" value="Nucleotide cyclase"/>
    <property type="match status" value="1"/>
</dbReference>
<dbReference type="SUPFAM" id="SSF48452">
    <property type="entry name" value="TPR-like"/>
    <property type="match status" value="2"/>
</dbReference>
<comment type="similarity">
    <text evidence="1">Belongs to the AfsR/DnrI/RedD regulatory family.</text>
</comment>
<feature type="domain" description="Bacterial transcriptional activator" evidence="6">
    <location>
        <begin position="94"/>
        <end position="236"/>
    </location>
</feature>
<sequence length="1158" mass="124212">MSVEFAVLGPLQVRVDGREHRVGGFTRRATLGFLLLNAGRVVSISELTEALWPDEHPPTARGILLNVVSALRKAGLDIVTRKPGYLLRVEPDRVDLHRFRAALTRASAAPGPEQAANALRDALALWRGPVLADLVADGVTWPALVEITHLRDVALEDRFDAELACGRHREVIAEIEALASDQPLRERVQGQLMLALYRSGRQADALAVFRTARARFAAELGIDPGPDLVRLEQAILTQDPALATSPAQAPTMLERKKVSVLVVRLELAGVDEAADELLETSVAKVLRHVEDLGGITVSTLGSTVCAAFGAPVNREDDAARAVRAAFEITGDHPAAAAVSTGPALVTSGDHVEVSGTVLDAGLRLLAQASPGEVRTCPVTDRALTPAEDDAPFVGRSAEMATLTETYEQVRTTNRPRVITVAGEPGAGKSRLVREFARGRRTLTGRTPPFARDDVFAPLAEIVRSHAGIFDTDDAAAVTAKIQAISDDPWLVTQLSALVGVSPQGSDVLMAWRRLVEHLAQEPLVVIVEDVHWADDLLLRFLHGLADTADDVPLLVLLTTRQEPRGEAITLGALSEEDTKQLLEALMARHDVTADLPVLLHRSAGNPLFAGEYVRMLRDGAPDALPETVRNVIGARLDSLPQNERSVLQDAAVIGPTVWPGAVAVVAERDVAEVARCLEVLRQRDFLKRQSTSNVVGEIEYAFSHVLVRDAAYDRVPRGTKAMKHYHAAEWVQALPLEHVPMLAYHFQEAVWIAEASGRPCDIMGRKARAALTDAGRRATALAARDTAIRCYRAALAVCPPGHPDRAELLTLLGSSLAMSGAGLDELAEAAELHRDAGNFAGAAAATRASWRAAWHQGDHATAGRHLDRTIEFLALTEHAYGVRAYLAHSLTLADRLTEAISAAKTALAGATGVERAVALEARGLARVKQGDPDGIGDMRQAVTERTAAGISPGLCLVNLSTAYTVLGDAKARLAVRAEARAAARRHGDHDTIAWLDASRYLELFWDGRYAEALAALDESSQAHVLALRGRVLLLTGDLAGAAEWADRALEVARSKGNPGDLQHPLVLKAHLALLSGEPVEVGDLLPCHQITGTVGVSLPIVLAATSHGPECLAEAPWSRWKDAAVAFLGGDRQEARRIYQEIGSRPDADDESLVIGRR</sequence>
<dbReference type="PANTHER" id="PTHR35807">
    <property type="entry name" value="TRANSCRIPTIONAL REGULATOR REDD-RELATED"/>
    <property type="match status" value="1"/>
</dbReference>
<dbReference type="Proteomes" id="UP001285352">
    <property type="component" value="Unassembled WGS sequence"/>
</dbReference>
<dbReference type="InterPro" id="IPR011990">
    <property type="entry name" value="TPR-like_helical_dom_sf"/>
</dbReference>
<keyword evidence="2" id="KW-0805">Transcription regulation</keyword>
<dbReference type="EMBL" id="JAXAVU010000017">
    <property type="protein sequence ID" value="MDX8149100.1"/>
    <property type="molecule type" value="Genomic_DNA"/>
</dbReference>
<name>A0ABU4VCB8_9PSEU</name>
<evidence type="ECO:0000313" key="7">
    <source>
        <dbReference type="EMBL" id="MDX8149100.1"/>
    </source>
</evidence>
<dbReference type="RefSeq" id="WP_319981086.1">
    <property type="nucleotide sequence ID" value="NZ_JAXAVU010000017.1"/>
</dbReference>
<dbReference type="SMART" id="SM00862">
    <property type="entry name" value="Trans_reg_C"/>
    <property type="match status" value="1"/>
</dbReference>
<evidence type="ECO:0000256" key="4">
    <source>
        <dbReference type="ARBA" id="ARBA00023163"/>
    </source>
</evidence>
<accession>A0ABU4VCB8</accession>
<dbReference type="SUPFAM" id="SSF55073">
    <property type="entry name" value="Nucleotide cyclase"/>
    <property type="match status" value="1"/>
</dbReference>
<dbReference type="SUPFAM" id="SSF46894">
    <property type="entry name" value="C-terminal effector domain of the bipartite response regulators"/>
    <property type="match status" value="1"/>
</dbReference>
<dbReference type="Gene3D" id="3.40.50.300">
    <property type="entry name" value="P-loop containing nucleotide triphosphate hydrolases"/>
    <property type="match status" value="1"/>
</dbReference>
<dbReference type="Pfam" id="PF13191">
    <property type="entry name" value="AAA_16"/>
    <property type="match status" value="1"/>
</dbReference>
<dbReference type="InterPro" id="IPR029787">
    <property type="entry name" value="Nucleotide_cyclase"/>
</dbReference>
<dbReference type="SMART" id="SM01043">
    <property type="entry name" value="BTAD"/>
    <property type="match status" value="1"/>
</dbReference>
<evidence type="ECO:0000256" key="1">
    <source>
        <dbReference type="ARBA" id="ARBA00005820"/>
    </source>
</evidence>
<evidence type="ECO:0000313" key="8">
    <source>
        <dbReference type="Proteomes" id="UP001285352"/>
    </source>
</evidence>
<dbReference type="Gene3D" id="1.10.10.10">
    <property type="entry name" value="Winged helix-like DNA-binding domain superfamily/Winged helix DNA-binding domain"/>
    <property type="match status" value="1"/>
</dbReference>
<dbReference type="InterPro" id="IPR036388">
    <property type="entry name" value="WH-like_DNA-bd_sf"/>
</dbReference>
<dbReference type="SUPFAM" id="SSF52540">
    <property type="entry name" value="P-loop containing nucleoside triphosphate hydrolases"/>
    <property type="match status" value="1"/>
</dbReference>
<evidence type="ECO:0000256" key="3">
    <source>
        <dbReference type="ARBA" id="ARBA00023125"/>
    </source>
</evidence>
<dbReference type="InterPro" id="IPR027417">
    <property type="entry name" value="P-loop_NTPase"/>
</dbReference>
<keyword evidence="4" id="KW-0804">Transcription</keyword>
<proteinExistence type="inferred from homology"/>
<dbReference type="InterPro" id="IPR005158">
    <property type="entry name" value="BTAD"/>
</dbReference>
<dbReference type="Gene3D" id="1.25.40.10">
    <property type="entry name" value="Tetratricopeptide repeat domain"/>
    <property type="match status" value="2"/>
</dbReference>
<keyword evidence="3" id="KW-0238">DNA-binding</keyword>
<evidence type="ECO:0000259" key="5">
    <source>
        <dbReference type="SMART" id="SM00862"/>
    </source>
</evidence>